<dbReference type="Gene3D" id="1.20.1070.10">
    <property type="entry name" value="Rhodopsin 7-helix transmembrane proteins"/>
    <property type="match status" value="2"/>
</dbReference>
<dbReference type="Pfam" id="PF00001">
    <property type="entry name" value="7tm_1"/>
    <property type="match status" value="1"/>
</dbReference>
<comment type="subcellular location">
    <subcellularLocation>
        <location evidence="1">Cell membrane</location>
        <topology evidence="1">Multi-pass membrane protein</topology>
    </subcellularLocation>
</comment>
<dbReference type="PROSITE" id="PS00237">
    <property type="entry name" value="G_PROTEIN_RECEP_F1_1"/>
    <property type="match status" value="1"/>
</dbReference>
<dbReference type="SMART" id="SM01381">
    <property type="entry name" value="7TM_GPCR_Srsx"/>
    <property type="match status" value="1"/>
</dbReference>
<keyword evidence="8 10" id="KW-0675">Receptor</keyword>
<evidence type="ECO:0000313" key="13">
    <source>
        <dbReference type="Proteomes" id="UP000035680"/>
    </source>
</evidence>
<feature type="transmembrane region" description="Helical" evidence="11">
    <location>
        <begin position="258"/>
        <end position="277"/>
    </location>
</feature>
<reference evidence="13" key="1">
    <citation type="submission" date="2014-07" db="EMBL/GenBank/DDBJ databases">
        <authorList>
            <person name="Martin A.A"/>
            <person name="De Silva N."/>
        </authorList>
    </citation>
    <scope>NUCLEOTIDE SEQUENCE</scope>
</reference>
<dbReference type="STRING" id="75913.A0A0K0FJ44"/>
<evidence type="ECO:0000256" key="1">
    <source>
        <dbReference type="ARBA" id="ARBA00004651"/>
    </source>
</evidence>
<comment type="similarity">
    <text evidence="10">Belongs to the G-protein coupled receptor 1 family.</text>
</comment>
<evidence type="ECO:0000256" key="7">
    <source>
        <dbReference type="ARBA" id="ARBA00023157"/>
    </source>
</evidence>
<dbReference type="PANTHER" id="PTHR24248">
    <property type="entry name" value="ADRENERGIC RECEPTOR-RELATED G-PROTEIN COUPLED RECEPTOR"/>
    <property type="match status" value="1"/>
</dbReference>
<evidence type="ECO:0000256" key="9">
    <source>
        <dbReference type="ARBA" id="ARBA00023224"/>
    </source>
</evidence>
<keyword evidence="6 11" id="KW-0472">Membrane</keyword>
<dbReference type="Proteomes" id="UP000035680">
    <property type="component" value="Unassembled WGS sequence"/>
</dbReference>
<evidence type="ECO:0000256" key="11">
    <source>
        <dbReference type="SAM" id="Phobius"/>
    </source>
</evidence>
<evidence type="ECO:0000256" key="3">
    <source>
        <dbReference type="ARBA" id="ARBA00022692"/>
    </source>
</evidence>
<dbReference type="GO" id="GO:0004993">
    <property type="term" value="F:G protein-coupled serotonin receptor activity"/>
    <property type="evidence" value="ECO:0007669"/>
    <property type="project" value="UniProtKB-ARBA"/>
</dbReference>
<evidence type="ECO:0000256" key="10">
    <source>
        <dbReference type="RuleBase" id="RU000688"/>
    </source>
</evidence>
<protein>
    <submittedName>
        <fullName evidence="14">G_PROTEIN_RECEP_F1_2 domain-containing protein</fullName>
    </submittedName>
</protein>
<evidence type="ECO:0000256" key="2">
    <source>
        <dbReference type="ARBA" id="ARBA00022475"/>
    </source>
</evidence>
<sequence>MERRLSISSYNDTNIAEMLFPNTDSGIKPTVSNLLLKEIISHTSDISNLQNVVEDTTKFYSSSSEIFGNEDEIFNKGINTFLCNNQLCTIIPNILIAIFLVFLILLTIFGNILVVLSVIVYKRMRTFTNILLTSLATSDLLVGLMVMPLSLIDLLHQHEWPFNALLCKIWATTDVLLCTASILNLCIISIDRYLAITYPLKYSRTRSKTMAFCLLSAVWGLSFIVCSPPWIIPSWKMNTSTDKENNSCSYPPSITYRIYSALGSFYIPLLVMLSVYFKIFRVASSREAMIREGLRTCRLSKRANIECKKLTKPSFTKSAHVMRSKNYDGYQENDRNKRTISNYGTGQLMKIGLENSYNHISSRVYCSVRNNSTNSLQCPVVQKQSYKRNINAQDSSKNTKYMYRHRVEREYTSLTDLTAKNRSLGKNVYDNNIGGYKQNKHNRSTLTMDIPNLDGEDKEVQTLAKKAQMAYTKLQPNNLLAKAQNHYNTYGPGRIIRGSKEKMVYLRERKALKTIGIVVMGFIICWMPFFILYLIEVLIDDLNKSTAFGILNVFFLWLGYSNSVLNPIIYTMYNGDFRRCFRDLLTFGCVSRQRRTMSVRKLHQQSTIF</sequence>
<keyword evidence="5 10" id="KW-0297">G-protein coupled receptor</keyword>
<feature type="transmembrane region" description="Helical" evidence="11">
    <location>
        <begin position="211"/>
        <end position="232"/>
    </location>
</feature>
<dbReference type="AlphaFoldDB" id="A0A0K0FJ44"/>
<feature type="transmembrane region" description="Helical" evidence="11">
    <location>
        <begin position="127"/>
        <end position="149"/>
    </location>
</feature>
<dbReference type="InterPro" id="IPR000276">
    <property type="entry name" value="GPCR_Rhodpsn"/>
</dbReference>
<keyword evidence="13" id="KW-1185">Reference proteome</keyword>
<reference evidence="14" key="2">
    <citation type="submission" date="2015-08" db="UniProtKB">
        <authorList>
            <consortium name="WormBaseParasite"/>
        </authorList>
    </citation>
    <scope>IDENTIFICATION</scope>
</reference>
<evidence type="ECO:0000256" key="5">
    <source>
        <dbReference type="ARBA" id="ARBA00023040"/>
    </source>
</evidence>
<feature type="transmembrane region" description="Helical" evidence="11">
    <location>
        <begin position="169"/>
        <end position="190"/>
    </location>
</feature>
<evidence type="ECO:0000256" key="8">
    <source>
        <dbReference type="ARBA" id="ARBA00023170"/>
    </source>
</evidence>
<feature type="domain" description="G-protein coupled receptors family 1 profile" evidence="12">
    <location>
        <begin position="110"/>
        <end position="570"/>
    </location>
</feature>
<dbReference type="WBParaSite" id="SVE_0891700.1">
    <property type="protein sequence ID" value="SVE_0891700.1"/>
    <property type="gene ID" value="SVE_0891700"/>
</dbReference>
<proteinExistence type="inferred from homology"/>
<feature type="transmembrane region" description="Helical" evidence="11">
    <location>
        <begin position="547"/>
        <end position="569"/>
    </location>
</feature>
<dbReference type="GO" id="GO:0071880">
    <property type="term" value="P:adenylate cyclase-activating adrenergic receptor signaling pathway"/>
    <property type="evidence" value="ECO:0007669"/>
    <property type="project" value="TreeGrafter"/>
</dbReference>
<keyword evidence="3 10" id="KW-0812">Transmembrane</keyword>
<evidence type="ECO:0000256" key="4">
    <source>
        <dbReference type="ARBA" id="ARBA00022989"/>
    </source>
</evidence>
<evidence type="ECO:0000259" key="12">
    <source>
        <dbReference type="PROSITE" id="PS50262"/>
    </source>
</evidence>
<evidence type="ECO:0000313" key="14">
    <source>
        <dbReference type="WBParaSite" id="SVE_0891700.1"/>
    </source>
</evidence>
<dbReference type="GO" id="GO:0005886">
    <property type="term" value="C:plasma membrane"/>
    <property type="evidence" value="ECO:0007669"/>
    <property type="project" value="UniProtKB-SubCell"/>
</dbReference>
<accession>A0A0K0FJ44</accession>
<evidence type="ECO:0000256" key="6">
    <source>
        <dbReference type="ARBA" id="ARBA00023136"/>
    </source>
</evidence>
<keyword evidence="9 10" id="KW-0807">Transducer</keyword>
<name>A0A0K0FJ44_STRVS</name>
<keyword evidence="4 11" id="KW-1133">Transmembrane helix</keyword>
<dbReference type="GO" id="GO:0043410">
    <property type="term" value="P:positive regulation of MAPK cascade"/>
    <property type="evidence" value="ECO:0007669"/>
    <property type="project" value="TreeGrafter"/>
</dbReference>
<organism evidence="13 14">
    <name type="scientific">Strongyloides venezuelensis</name>
    <name type="common">Threadworm</name>
    <dbReference type="NCBI Taxonomy" id="75913"/>
    <lineage>
        <taxon>Eukaryota</taxon>
        <taxon>Metazoa</taxon>
        <taxon>Ecdysozoa</taxon>
        <taxon>Nematoda</taxon>
        <taxon>Chromadorea</taxon>
        <taxon>Rhabditida</taxon>
        <taxon>Tylenchina</taxon>
        <taxon>Panagrolaimomorpha</taxon>
        <taxon>Strongyloidoidea</taxon>
        <taxon>Strongyloididae</taxon>
        <taxon>Strongyloides</taxon>
    </lineage>
</organism>
<keyword evidence="2" id="KW-1003">Cell membrane</keyword>
<dbReference type="SUPFAM" id="SSF81321">
    <property type="entry name" value="Family A G protein-coupled receptor-like"/>
    <property type="match status" value="1"/>
</dbReference>
<feature type="transmembrane region" description="Helical" evidence="11">
    <location>
        <begin position="94"/>
        <end position="120"/>
    </location>
</feature>
<dbReference type="PRINTS" id="PR00237">
    <property type="entry name" value="GPCRRHODOPSN"/>
</dbReference>
<dbReference type="PROSITE" id="PS50262">
    <property type="entry name" value="G_PROTEIN_RECEP_F1_2"/>
    <property type="match status" value="1"/>
</dbReference>
<dbReference type="FunFam" id="1.20.1070.10:FF:000523">
    <property type="entry name" value="5-hydroxytryptamine receptor 2B"/>
    <property type="match status" value="1"/>
</dbReference>
<keyword evidence="7" id="KW-1015">Disulfide bond</keyword>
<dbReference type="InterPro" id="IPR017452">
    <property type="entry name" value="GPCR_Rhodpsn_7TM"/>
</dbReference>
<feature type="transmembrane region" description="Helical" evidence="11">
    <location>
        <begin position="511"/>
        <end position="535"/>
    </location>
</feature>
<dbReference type="PANTHER" id="PTHR24248:SF199">
    <property type="entry name" value="IP13425P-RELATED"/>
    <property type="match status" value="1"/>
</dbReference>